<dbReference type="Pfam" id="PF18947">
    <property type="entry name" value="HAMP_2"/>
    <property type="match status" value="1"/>
</dbReference>
<evidence type="ECO:0000256" key="3">
    <source>
        <dbReference type="PROSITE-ProRule" id="PRU00284"/>
    </source>
</evidence>
<evidence type="ECO:0000256" key="4">
    <source>
        <dbReference type="SAM" id="Coils"/>
    </source>
</evidence>
<feature type="domain" description="HAMP" evidence="6">
    <location>
        <begin position="904"/>
        <end position="956"/>
    </location>
</feature>
<dbReference type="InterPro" id="IPR015943">
    <property type="entry name" value="WD40/YVTN_repeat-like_dom_sf"/>
</dbReference>
<organism evidence="7 8">
    <name type="scientific">Reichenbachiella agariperforans</name>
    <dbReference type="NCBI Taxonomy" id="156994"/>
    <lineage>
        <taxon>Bacteria</taxon>
        <taxon>Pseudomonadati</taxon>
        <taxon>Bacteroidota</taxon>
        <taxon>Cytophagia</taxon>
        <taxon>Cytophagales</taxon>
        <taxon>Reichenbachiellaceae</taxon>
        <taxon>Reichenbachiella</taxon>
    </lineage>
</organism>
<dbReference type="CDD" id="cd06225">
    <property type="entry name" value="HAMP"/>
    <property type="match status" value="1"/>
</dbReference>
<dbReference type="Pfam" id="PF07494">
    <property type="entry name" value="Reg_prop"/>
    <property type="match status" value="6"/>
</dbReference>
<feature type="coiled-coil region" evidence="4">
    <location>
        <begin position="824"/>
        <end position="862"/>
    </location>
</feature>
<proteinExistence type="inferred from homology"/>
<dbReference type="CDD" id="cd11386">
    <property type="entry name" value="MCP_signal"/>
    <property type="match status" value="1"/>
</dbReference>
<keyword evidence="4" id="KW-0175">Coiled coil</keyword>
<dbReference type="PROSITE" id="PS50885">
    <property type="entry name" value="HAMP"/>
    <property type="match status" value="1"/>
</dbReference>
<dbReference type="Pfam" id="PF00015">
    <property type="entry name" value="MCPsignal"/>
    <property type="match status" value="1"/>
</dbReference>
<evidence type="ECO:0000313" key="7">
    <source>
        <dbReference type="EMBL" id="SHJ53047.1"/>
    </source>
</evidence>
<dbReference type="InterPro" id="IPR011110">
    <property type="entry name" value="Reg_prop"/>
</dbReference>
<dbReference type="InterPro" id="IPR004089">
    <property type="entry name" value="MCPsignal_dom"/>
</dbReference>
<dbReference type="Gene3D" id="2.130.10.10">
    <property type="entry name" value="YVTN repeat-like/Quinoprotein amine dehydrogenase"/>
    <property type="match status" value="2"/>
</dbReference>
<dbReference type="Gene3D" id="2.60.40.10">
    <property type="entry name" value="Immunoglobulins"/>
    <property type="match status" value="1"/>
</dbReference>
<dbReference type="PANTHER" id="PTHR32089:SF112">
    <property type="entry name" value="LYSOZYME-LIKE PROTEIN-RELATED"/>
    <property type="match status" value="1"/>
</dbReference>
<sequence length="1274" mass="142167">MHERWFGLSIKLTLILLLAVLSVSAQQHNEYKFRNIGGLSDNNVTAIFEDHQGYIWIGTRNGLNRYNGLKYDLFEPIKNDSLSLKHPYINYIDETSDGDLWIAHGGGVSRYNRAHHNFTNFTPDPNDPYSISNWYASHVFCDSKDQVWVANNGIDVLDAKTNKLIGRHLDGEDIQFIFEDSKNRMWFVGANAFMMNTDGKIQEVIHDEINLNIKSASEDIYGNIWLGSWAKGLYKLTDSGNNFTTKHYTPKPDENSLHLIRILDIMSDKEGNLWIGMENGGLDILDIQSEQFTHLKPDPSNASSIHSNSIWSIIQDSNERVWIGSFDKGLDLMDPYQKAFTKVIDDKSTLTKSTVNTFAEDSKGNLWIGADGYGMDYFDISTNTLTHFEHDPNDPNSLPNNAILKLIVDDYDNVLIGTWAGGLTYYDTKKKKFTTYLNNPIDSQSISGDNIFSLIKDNLHPDHFWIGTWGTGLDYFNLSTGTFKHFTSQDETATNISRYIRAMQTDSNGNLWLGTSNGVHYLVLDRSQSSYTSTGYINNPEDPNSLSENAVSNILLTKEGKLWVGTENRGINLFIPESGSFRIFDKESGLPSNAIKSMEVDREGNLWISSGNGLTKTTLIGQGEEAKIQMSSYDKGDGLQGNFFNMGASITTSWGEMFFGGSDGFNRFYPDQIKKNPIIPEVTFTDFKVFNKSVVPSDEDGAILNKNISEAEEIHLDYTHNIFSIEFIALNYTRPEKNSYAYLMEGIDEDWNYIDNQTSATYTTLPAGTYTFHVKASNNDKVWNEEGTSVIITVTPPWWETLWFRLLVIVSIAAGITYYVRYKKQQTKLQKAELQAKLDEAVAEVKNRNAGLRAQNENLNSSIDDTNYVIREAVESGNFSARIDTSSKEGQWRDFSESINNLFDVVASPINAINAIAQSMADGDLAKRLDEDAKGEILSLTKNFNLALNNLNDLLHQITQSANMIELSSSEMLSSSEEMTRNTEEIASAISQMSNGAQTQVSKVDESSTIVESIRLAADAMAEKSESINKVAYEGNKRSEKGKIMVDNVSESMSEISDYSSQTNQSMNVLKERSVEIHRVLGVISNIANQTNLLALNAAIEAAQAGDAGRGFAVVADEIRKLAESSKSSTKEIEKLIDDVQNDTIQAANLMDIMSGSVKKGVTASKEVSIVFQDISQASNETLSYSEEILKATKEQTDNINQIVQTIENVVVIAEQTAAGTEEVAASANELVSGMTNYNDKSHKLSEIAKLLRSEVSKFLLKDRNNNETDNIES</sequence>
<keyword evidence="1 3" id="KW-0807">Transducer</keyword>
<protein>
    <submittedName>
        <fullName evidence="7">Methyl-accepting chemotaxis protein</fullName>
    </submittedName>
</protein>
<name>A0A1M6K2A6_REIAG</name>
<dbReference type="Gene3D" id="1.20.120.1530">
    <property type="match status" value="1"/>
</dbReference>
<accession>A0A1M6K2A6</accession>
<dbReference type="SUPFAM" id="SSF58104">
    <property type="entry name" value="Methyl-accepting chemotaxis protein (MCP) signaling domain"/>
    <property type="match status" value="1"/>
</dbReference>
<dbReference type="PANTHER" id="PTHR32089">
    <property type="entry name" value="METHYL-ACCEPTING CHEMOTAXIS PROTEIN MCPB"/>
    <property type="match status" value="1"/>
</dbReference>
<dbReference type="SUPFAM" id="SSF63829">
    <property type="entry name" value="Calcium-dependent phosphotriesterase"/>
    <property type="match status" value="3"/>
</dbReference>
<evidence type="ECO:0000259" key="5">
    <source>
        <dbReference type="PROSITE" id="PS50111"/>
    </source>
</evidence>
<gene>
    <name evidence="7" type="ORF">SAMN04488028_101417</name>
</gene>
<evidence type="ECO:0000313" key="8">
    <source>
        <dbReference type="Proteomes" id="UP000184474"/>
    </source>
</evidence>
<dbReference type="PROSITE" id="PS50111">
    <property type="entry name" value="CHEMOTAXIS_TRANSDUC_2"/>
    <property type="match status" value="1"/>
</dbReference>
<evidence type="ECO:0000259" key="6">
    <source>
        <dbReference type="PROSITE" id="PS50885"/>
    </source>
</evidence>
<dbReference type="InterPro" id="IPR011123">
    <property type="entry name" value="Y_Y_Y"/>
</dbReference>
<dbReference type="GO" id="GO:0007165">
    <property type="term" value="P:signal transduction"/>
    <property type="evidence" value="ECO:0007669"/>
    <property type="project" value="UniProtKB-KW"/>
</dbReference>
<dbReference type="EMBL" id="FRAA01000001">
    <property type="protein sequence ID" value="SHJ53047.1"/>
    <property type="molecule type" value="Genomic_DNA"/>
</dbReference>
<dbReference type="SMART" id="SM00304">
    <property type="entry name" value="HAMP"/>
    <property type="match status" value="1"/>
</dbReference>
<dbReference type="FunFam" id="2.60.40.10:FF:000791">
    <property type="entry name" value="Two-component system sensor histidine kinase/response regulator"/>
    <property type="match status" value="1"/>
</dbReference>
<comment type="similarity">
    <text evidence="2">Belongs to the methyl-accepting chemotaxis (MCP) protein family.</text>
</comment>
<dbReference type="Pfam" id="PF07495">
    <property type="entry name" value="Y_Y_Y"/>
    <property type="match status" value="1"/>
</dbReference>
<dbReference type="STRING" id="156994.SAMN04488028_101417"/>
<dbReference type="Proteomes" id="UP000184474">
    <property type="component" value="Unassembled WGS sequence"/>
</dbReference>
<reference evidence="8" key="1">
    <citation type="submission" date="2016-11" db="EMBL/GenBank/DDBJ databases">
        <authorList>
            <person name="Varghese N."/>
            <person name="Submissions S."/>
        </authorList>
    </citation>
    <scope>NUCLEOTIDE SEQUENCE [LARGE SCALE GENOMIC DNA]</scope>
    <source>
        <strain evidence="8">DSM 26134</strain>
    </source>
</reference>
<feature type="domain" description="Methyl-accepting transducer" evidence="5">
    <location>
        <begin position="975"/>
        <end position="1211"/>
    </location>
</feature>
<dbReference type="AlphaFoldDB" id="A0A1M6K2A6"/>
<evidence type="ECO:0000256" key="1">
    <source>
        <dbReference type="ARBA" id="ARBA00023224"/>
    </source>
</evidence>
<dbReference type="GO" id="GO:0016020">
    <property type="term" value="C:membrane"/>
    <property type="evidence" value="ECO:0007669"/>
    <property type="project" value="InterPro"/>
</dbReference>
<evidence type="ECO:0000256" key="2">
    <source>
        <dbReference type="ARBA" id="ARBA00029447"/>
    </source>
</evidence>
<dbReference type="InterPro" id="IPR003660">
    <property type="entry name" value="HAMP_dom"/>
</dbReference>
<dbReference type="InterPro" id="IPR013783">
    <property type="entry name" value="Ig-like_fold"/>
</dbReference>
<keyword evidence="8" id="KW-1185">Reference proteome</keyword>
<dbReference type="SMART" id="SM00283">
    <property type="entry name" value="MA"/>
    <property type="match status" value="1"/>
</dbReference>
<dbReference type="Gene3D" id="1.10.287.950">
    <property type="entry name" value="Methyl-accepting chemotaxis protein"/>
    <property type="match status" value="1"/>
</dbReference>